<dbReference type="Proteomes" id="UP000499080">
    <property type="component" value="Unassembled WGS sequence"/>
</dbReference>
<dbReference type="AlphaFoldDB" id="A0A4Y2M1Y5"/>
<dbReference type="EMBL" id="BGPR01202223">
    <property type="protein sequence ID" value="GBN20981.1"/>
    <property type="molecule type" value="Genomic_DNA"/>
</dbReference>
<sequence>MSERFRVSRVRGQAQPRRRFCSNSGNSSESR</sequence>
<gene>
    <name evidence="2" type="ORF">AVEN_67583_1</name>
</gene>
<protein>
    <submittedName>
        <fullName evidence="2">Uncharacterized protein</fullName>
    </submittedName>
</protein>
<feature type="non-terminal residue" evidence="2">
    <location>
        <position position="31"/>
    </location>
</feature>
<proteinExistence type="predicted"/>
<evidence type="ECO:0000313" key="3">
    <source>
        <dbReference type="Proteomes" id="UP000499080"/>
    </source>
</evidence>
<keyword evidence="3" id="KW-1185">Reference proteome</keyword>
<feature type="region of interest" description="Disordered" evidence="1">
    <location>
        <begin position="1"/>
        <end position="31"/>
    </location>
</feature>
<name>A0A4Y2M1Y5_ARAVE</name>
<accession>A0A4Y2M1Y5</accession>
<evidence type="ECO:0000313" key="2">
    <source>
        <dbReference type="EMBL" id="GBN20981.1"/>
    </source>
</evidence>
<organism evidence="2 3">
    <name type="scientific">Araneus ventricosus</name>
    <name type="common">Orbweaver spider</name>
    <name type="synonym">Epeira ventricosa</name>
    <dbReference type="NCBI Taxonomy" id="182803"/>
    <lineage>
        <taxon>Eukaryota</taxon>
        <taxon>Metazoa</taxon>
        <taxon>Ecdysozoa</taxon>
        <taxon>Arthropoda</taxon>
        <taxon>Chelicerata</taxon>
        <taxon>Arachnida</taxon>
        <taxon>Araneae</taxon>
        <taxon>Araneomorphae</taxon>
        <taxon>Entelegynae</taxon>
        <taxon>Araneoidea</taxon>
        <taxon>Araneidae</taxon>
        <taxon>Araneus</taxon>
    </lineage>
</organism>
<evidence type="ECO:0000256" key="1">
    <source>
        <dbReference type="SAM" id="MobiDB-lite"/>
    </source>
</evidence>
<comment type="caution">
    <text evidence="2">The sequence shown here is derived from an EMBL/GenBank/DDBJ whole genome shotgun (WGS) entry which is preliminary data.</text>
</comment>
<reference evidence="2 3" key="1">
    <citation type="journal article" date="2019" name="Sci. Rep.">
        <title>Orb-weaving spider Araneus ventricosus genome elucidates the spidroin gene catalogue.</title>
        <authorList>
            <person name="Kono N."/>
            <person name="Nakamura H."/>
            <person name="Ohtoshi R."/>
            <person name="Moran D.A.P."/>
            <person name="Shinohara A."/>
            <person name="Yoshida Y."/>
            <person name="Fujiwara M."/>
            <person name="Mori M."/>
            <person name="Tomita M."/>
            <person name="Arakawa K."/>
        </authorList>
    </citation>
    <scope>NUCLEOTIDE SEQUENCE [LARGE SCALE GENOMIC DNA]</scope>
</reference>
<feature type="compositionally biased region" description="Polar residues" evidence="1">
    <location>
        <begin position="21"/>
        <end position="31"/>
    </location>
</feature>